<feature type="region of interest" description="Disordered" evidence="5">
    <location>
        <begin position="315"/>
        <end position="389"/>
    </location>
</feature>
<keyword evidence="3" id="KW-0862">Zinc</keyword>
<dbReference type="InterPro" id="IPR013083">
    <property type="entry name" value="Znf_RING/FYVE/PHD"/>
</dbReference>
<dbReference type="Pfam" id="PF13920">
    <property type="entry name" value="zf-C3HC4_3"/>
    <property type="match status" value="1"/>
</dbReference>
<keyword evidence="6" id="KW-1133">Transmembrane helix</keyword>
<evidence type="ECO:0000256" key="2">
    <source>
        <dbReference type="ARBA" id="ARBA00022771"/>
    </source>
</evidence>
<organism evidence="9 10">
    <name type="scientific">Klebsormidium nitens</name>
    <name type="common">Green alga</name>
    <name type="synonym">Ulothrix nitens</name>
    <dbReference type="NCBI Taxonomy" id="105231"/>
    <lineage>
        <taxon>Eukaryota</taxon>
        <taxon>Viridiplantae</taxon>
        <taxon>Streptophyta</taxon>
        <taxon>Klebsormidiophyceae</taxon>
        <taxon>Klebsormidiales</taxon>
        <taxon>Klebsormidiaceae</taxon>
        <taxon>Klebsormidium</taxon>
    </lineage>
</organism>
<feature type="compositionally biased region" description="Low complexity" evidence="5">
    <location>
        <begin position="319"/>
        <end position="328"/>
    </location>
</feature>
<proteinExistence type="predicted"/>
<feature type="domain" description="RING-type" evidence="8">
    <location>
        <begin position="399"/>
        <end position="438"/>
    </location>
</feature>
<keyword evidence="6" id="KW-0812">Transmembrane</keyword>
<feature type="chain" id="PRO_5012847174" description="RING-type domain-containing protein" evidence="7">
    <location>
        <begin position="23"/>
        <end position="450"/>
    </location>
</feature>
<dbReference type="OrthoDB" id="3045089at2759"/>
<accession>A0A1Y1IGB1</accession>
<sequence>MSFLLGCLVIATLLLTLGGSSALEPDADSGPHSQPGRKVLQAGPAPAPGPFQFGAVLPNSDPTCDPRWAYETGCYSDYSCASGHICTCKNGDKCADGGYFGIFLCPCIEAPKLPPPPPPPPGPLPTSPCVNAIKRSCPSARNTTDAVDKCTAVGGKILLISAGSYSCTCCTGRGSIYAFSPPAIRSPPPPPYKQSNLGSSIQKRVAIIIGCTWGGIAVIIGTIVTCYCCYCKKRAPRLTARRNDLEQPPLIGRPTSAPKTKSGGGSAEAGAKKWFEPGFNGSTFKTTGAGVFFSKSIPKNARFVEMFATLYGQDGSGAGTSSATGPAAQRTKRNENPPASVNHWSEWEESPPTAEGTYSYSSGAADAARERTAKGKEPEAPSTDAPPASIEGLPEDEICIVCCNAPKECVFVPCGHHATCLACGRLVQQGGQGCPVCRRPIERVLKIYEA</sequence>
<feature type="region of interest" description="Disordered" evidence="5">
    <location>
        <begin position="242"/>
        <end position="271"/>
    </location>
</feature>
<feature type="transmembrane region" description="Helical" evidence="6">
    <location>
        <begin position="205"/>
        <end position="230"/>
    </location>
</feature>
<protein>
    <recommendedName>
        <fullName evidence="8">RING-type domain-containing protein</fullName>
    </recommendedName>
</protein>
<reference evidence="9 10" key="1">
    <citation type="journal article" date="2014" name="Nat. Commun.">
        <title>Klebsormidium flaccidum genome reveals primary factors for plant terrestrial adaptation.</title>
        <authorList>
            <person name="Hori K."/>
            <person name="Maruyama F."/>
            <person name="Fujisawa T."/>
            <person name="Togashi T."/>
            <person name="Yamamoto N."/>
            <person name="Seo M."/>
            <person name="Sato S."/>
            <person name="Yamada T."/>
            <person name="Mori H."/>
            <person name="Tajima N."/>
            <person name="Moriyama T."/>
            <person name="Ikeuchi M."/>
            <person name="Watanabe M."/>
            <person name="Wada H."/>
            <person name="Kobayashi K."/>
            <person name="Saito M."/>
            <person name="Masuda T."/>
            <person name="Sasaki-Sekimoto Y."/>
            <person name="Mashiguchi K."/>
            <person name="Awai K."/>
            <person name="Shimojima M."/>
            <person name="Masuda S."/>
            <person name="Iwai M."/>
            <person name="Nobusawa T."/>
            <person name="Narise T."/>
            <person name="Kondo S."/>
            <person name="Saito H."/>
            <person name="Sato R."/>
            <person name="Murakawa M."/>
            <person name="Ihara Y."/>
            <person name="Oshima-Yamada Y."/>
            <person name="Ohtaka K."/>
            <person name="Satoh M."/>
            <person name="Sonobe K."/>
            <person name="Ishii M."/>
            <person name="Ohtani R."/>
            <person name="Kanamori-Sato M."/>
            <person name="Honoki R."/>
            <person name="Miyazaki D."/>
            <person name="Mochizuki H."/>
            <person name="Umetsu J."/>
            <person name="Higashi K."/>
            <person name="Shibata D."/>
            <person name="Kamiya Y."/>
            <person name="Sato N."/>
            <person name="Nakamura Y."/>
            <person name="Tabata S."/>
            <person name="Ida S."/>
            <person name="Kurokawa K."/>
            <person name="Ohta H."/>
        </authorList>
    </citation>
    <scope>NUCLEOTIDE SEQUENCE [LARGE SCALE GENOMIC DNA]</scope>
    <source>
        <strain evidence="9 10">NIES-2285</strain>
    </source>
</reference>
<keyword evidence="7" id="KW-0732">Signal</keyword>
<dbReference type="SUPFAM" id="SSF57850">
    <property type="entry name" value="RING/U-box"/>
    <property type="match status" value="1"/>
</dbReference>
<dbReference type="Proteomes" id="UP000054558">
    <property type="component" value="Unassembled WGS sequence"/>
</dbReference>
<keyword evidence="2 4" id="KW-0863">Zinc-finger</keyword>
<evidence type="ECO:0000256" key="4">
    <source>
        <dbReference type="PROSITE-ProRule" id="PRU00175"/>
    </source>
</evidence>
<dbReference type="PROSITE" id="PS50089">
    <property type="entry name" value="ZF_RING_2"/>
    <property type="match status" value="1"/>
</dbReference>
<evidence type="ECO:0000256" key="5">
    <source>
        <dbReference type="SAM" id="MobiDB-lite"/>
    </source>
</evidence>
<feature type="region of interest" description="Disordered" evidence="5">
    <location>
        <begin position="25"/>
        <end position="44"/>
    </location>
</feature>
<dbReference type="PANTHER" id="PTHR46858">
    <property type="entry name" value="OS05G0521000 PROTEIN"/>
    <property type="match status" value="1"/>
</dbReference>
<keyword evidence="1" id="KW-0479">Metal-binding</keyword>
<evidence type="ECO:0000256" key="7">
    <source>
        <dbReference type="SAM" id="SignalP"/>
    </source>
</evidence>
<evidence type="ECO:0000256" key="3">
    <source>
        <dbReference type="ARBA" id="ARBA00022833"/>
    </source>
</evidence>
<feature type="signal peptide" evidence="7">
    <location>
        <begin position="1"/>
        <end position="22"/>
    </location>
</feature>
<evidence type="ECO:0000256" key="1">
    <source>
        <dbReference type="ARBA" id="ARBA00022723"/>
    </source>
</evidence>
<name>A0A1Y1IGB1_KLENI</name>
<dbReference type="AlphaFoldDB" id="A0A1Y1IGB1"/>
<keyword evidence="10" id="KW-1185">Reference proteome</keyword>
<dbReference type="InterPro" id="IPR001841">
    <property type="entry name" value="Znf_RING"/>
</dbReference>
<dbReference type="PANTHER" id="PTHR46858:SF5">
    <property type="entry name" value="E3 UBIQUITIN-PROTEIN LIGASE APD1-RELATED"/>
    <property type="match status" value="1"/>
</dbReference>
<dbReference type="GO" id="GO:0008270">
    <property type="term" value="F:zinc ion binding"/>
    <property type="evidence" value="ECO:0007669"/>
    <property type="project" value="UniProtKB-KW"/>
</dbReference>
<feature type="compositionally biased region" description="Basic and acidic residues" evidence="5">
    <location>
        <begin position="367"/>
        <end position="379"/>
    </location>
</feature>
<gene>
    <name evidence="9" type="ORF">KFL_004870070</name>
</gene>
<evidence type="ECO:0000313" key="10">
    <source>
        <dbReference type="Proteomes" id="UP000054558"/>
    </source>
</evidence>
<evidence type="ECO:0000256" key="6">
    <source>
        <dbReference type="SAM" id="Phobius"/>
    </source>
</evidence>
<dbReference type="EMBL" id="DF237436">
    <property type="protein sequence ID" value="GAQ89102.1"/>
    <property type="molecule type" value="Genomic_DNA"/>
</dbReference>
<keyword evidence="6" id="KW-0472">Membrane</keyword>
<dbReference type="Gene3D" id="3.30.40.10">
    <property type="entry name" value="Zinc/RING finger domain, C3HC4 (zinc finger)"/>
    <property type="match status" value="1"/>
</dbReference>
<evidence type="ECO:0000259" key="8">
    <source>
        <dbReference type="PROSITE" id="PS50089"/>
    </source>
</evidence>
<evidence type="ECO:0000313" key="9">
    <source>
        <dbReference type="EMBL" id="GAQ89102.1"/>
    </source>
</evidence>